<protein>
    <recommendedName>
        <fullName evidence="1">LHH domain-containing protein</fullName>
    </recommendedName>
</protein>
<reference evidence="2" key="1">
    <citation type="submission" date="2020-02" db="EMBL/GenBank/DDBJ databases">
        <authorList>
            <person name="Shen X.-R."/>
            <person name="Zhang Y.-X."/>
        </authorList>
    </citation>
    <scope>NUCLEOTIDE SEQUENCE</scope>
    <source>
        <strain evidence="2">SYP-B3998</strain>
    </source>
</reference>
<dbReference type="AlphaFoldDB" id="A0A6G4A5W1"/>
<evidence type="ECO:0000259" key="1">
    <source>
        <dbReference type="Pfam" id="PF14411"/>
    </source>
</evidence>
<dbReference type="Pfam" id="PF14411">
    <property type="entry name" value="LHH"/>
    <property type="match status" value="1"/>
</dbReference>
<proteinExistence type="predicted"/>
<gene>
    <name evidence="2" type="ORF">GK047_28095</name>
</gene>
<dbReference type="RefSeq" id="WP_163953943.1">
    <property type="nucleotide sequence ID" value="NZ_JAAIKC010000024.1"/>
</dbReference>
<feature type="domain" description="LHH" evidence="1">
    <location>
        <begin position="96"/>
        <end position="180"/>
    </location>
</feature>
<dbReference type="EMBL" id="JAAIKC010000024">
    <property type="protein sequence ID" value="NEW09785.1"/>
    <property type="molecule type" value="Genomic_DNA"/>
</dbReference>
<evidence type="ECO:0000313" key="2">
    <source>
        <dbReference type="EMBL" id="NEW09785.1"/>
    </source>
</evidence>
<dbReference type="InterPro" id="IPR026834">
    <property type="entry name" value="LHH"/>
</dbReference>
<comment type="caution">
    <text evidence="2">The sequence shown here is derived from an EMBL/GenBank/DDBJ whole genome shotgun (WGS) entry which is preliminary data.</text>
</comment>
<organism evidence="2">
    <name type="scientific">Paenibacillus sp. SYP-B3998</name>
    <dbReference type="NCBI Taxonomy" id="2678564"/>
    <lineage>
        <taxon>Bacteria</taxon>
        <taxon>Bacillati</taxon>
        <taxon>Bacillota</taxon>
        <taxon>Bacilli</taxon>
        <taxon>Bacillales</taxon>
        <taxon>Paenibacillaceae</taxon>
        <taxon>Paenibacillus</taxon>
    </lineage>
</organism>
<sequence length="180" mass="20643">MISRRGLFDAYEKNRRNVQRNKGTGDGATSPFTKLKSTKLSSQEIELDWLPEKYTAVEVKGTVKVAGKDVDVSRRVYQIDIDKNYIPKDPEANGLTNQQLMAKGKSPYVIKDGVESKIELHHLIQKEPSGMVEIAEVTHDKYSGPLHGLIEDGQSFRNNPELRKQYDNFRNNYWKMRSQD</sequence>
<accession>A0A6G4A5W1</accession>
<name>A0A6G4A5W1_9BACL</name>